<comment type="caution">
    <text evidence="1">The sequence shown here is derived from an EMBL/GenBank/DDBJ whole genome shotgun (WGS) entry which is preliminary data.</text>
</comment>
<evidence type="ECO:0008006" key="4">
    <source>
        <dbReference type="Google" id="ProtNLM"/>
    </source>
</evidence>
<evidence type="ECO:0000313" key="2">
    <source>
        <dbReference type="EMBL" id="GBN13322.1"/>
    </source>
</evidence>
<organism evidence="1 3">
    <name type="scientific">Araneus ventricosus</name>
    <name type="common">Orbweaver spider</name>
    <name type="synonym">Epeira ventricosa</name>
    <dbReference type="NCBI Taxonomy" id="182803"/>
    <lineage>
        <taxon>Eukaryota</taxon>
        <taxon>Metazoa</taxon>
        <taxon>Ecdysozoa</taxon>
        <taxon>Arthropoda</taxon>
        <taxon>Chelicerata</taxon>
        <taxon>Arachnida</taxon>
        <taxon>Araneae</taxon>
        <taxon>Araneomorphae</taxon>
        <taxon>Entelegynae</taxon>
        <taxon>Araneoidea</taxon>
        <taxon>Araneidae</taxon>
        <taxon>Araneus</taxon>
    </lineage>
</organism>
<proteinExistence type="predicted"/>
<reference evidence="1 3" key="1">
    <citation type="journal article" date="2019" name="Sci. Rep.">
        <title>Orb-weaving spider Araneus ventricosus genome elucidates the spidroin gene catalogue.</title>
        <authorList>
            <person name="Kono N."/>
            <person name="Nakamura H."/>
            <person name="Ohtoshi R."/>
            <person name="Moran D.A.P."/>
            <person name="Shinohara A."/>
            <person name="Yoshida Y."/>
            <person name="Fujiwara M."/>
            <person name="Mori M."/>
            <person name="Tomita M."/>
            <person name="Arakawa K."/>
        </authorList>
    </citation>
    <scope>NUCLEOTIDE SEQUENCE [LARGE SCALE GENOMIC DNA]</scope>
</reference>
<dbReference type="OrthoDB" id="6466020at2759"/>
<accession>A0A4Y2LER6</accession>
<dbReference type="EMBL" id="BGPR01276804">
    <property type="protein sequence ID" value="GBN13322.1"/>
    <property type="molecule type" value="Genomic_DNA"/>
</dbReference>
<dbReference type="EMBL" id="BGPR01276754">
    <property type="protein sequence ID" value="GBN13188.1"/>
    <property type="molecule type" value="Genomic_DNA"/>
</dbReference>
<dbReference type="AlphaFoldDB" id="A0A4Y2LER6"/>
<keyword evidence="3" id="KW-1185">Reference proteome</keyword>
<sequence length="136" mass="15218">MGSCCAPAGYQDLSDFGRGVIIGAREMGHDISKVAMKSGFSRTTISRVYREYRYPVNYLISAIGAAGKKTLKNWIIDVRRESLNEVDVQHFHTLPGISMMGHLQVTACELFNGPSLIWVQSRRPIRVPLLTARHKV</sequence>
<protein>
    <recommendedName>
        <fullName evidence="4">Tc3 transposase DNA binding domain-containing protein</fullName>
    </recommendedName>
</protein>
<evidence type="ECO:0000313" key="1">
    <source>
        <dbReference type="EMBL" id="GBN13188.1"/>
    </source>
</evidence>
<gene>
    <name evidence="2" type="ORF">AVEN_160910_1</name>
    <name evidence="1" type="ORF">AVEN_41379_1</name>
</gene>
<evidence type="ECO:0000313" key="3">
    <source>
        <dbReference type="Proteomes" id="UP000499080"/>
    </source>
</evidence>
<dbReference type="Proteomes" id="UP000499080">
    <property type="component" value="Unassembled WGS sequence"/>
</dbReference>
<name>A0A4Y2LER6_ARAVE</name>